<dbReference type="InterPro" id="IPR051450">
    <property type="entry name" value="Gfo/Idh/MocA_Oxidoreductases"/>
</dbReference>
<dbReference type="OrthoDB" id="9783105at2"/>
<evidence type="ECO:0000259" key="1">
    <source>
        <dbReference type="Pfam" id="PF01408"/>
    </source>
</evidence>
<dbReference type="AlphaFoldDB" id="A0A1I5CK82"/>
<dbReference type="STRING" id="1527.SAMN04489757_103111"/>
<dbReference type="Proteomes" id="UP000198806">
    <property type="component" value="Unassembled WGS sequence"/>
</dbReference>
<dbReference type="PANTHER" id="PTHR43377:SF1">
    <property type="entry name" value="BILIVERDIN REDUCTASE A"/>
    <property type="match status" value="1"/>
</dbReference>
<dbReference type="RefSeq" id="WP_091684230.1">
    <property type="nucleotide sequence ID" value="NZ_BAABFM010000006.1"/>
</dbReference>
<name>A0A1I5CK82_9FIRM</name>
<protein>
    <submittedName>
        <fullName evidence="3">Predicted dehydrogenase</fullName>
    </submittedName>
</protein>
<feature type="domain" description="Gfo/Idh/MocA-like oxidoreductase N-terminal" evidence="1">
    <location>
        <begin position="2"/>
        <end position="120"/>
    </location>
</feature>
<sequence>MIRVGIIGCGGIAHAHAECYKHIHEAEVVAVADVIKERADKMADYLGALALYNGDEIFNRKDIDMVDICIPTSMHCEYAVKAAQAGLHILCEKPIALTMEEGKKMRDAAEKAGVKLMIAHVLRYFPEYEAAKMIMENGDIGRPVMVRTYRGGVHPGRIREWYEDINLSGGAIHDMTIHDIDFLMHCFGDVKEVYAKGNAYKHERYNEYDVVMLEFKNGVIAHIEGDWSKPAGSPFTTKLEIVGTEGIYQSNSEDSIPIICQIENTESGASDGVAIPESPLTARTNPYAKEIIDFIKAIENNTDTPISCNDAIKAAYISLCAMESMKTGKKVYPKEVV</sequence>
<accession>A0A1I5CK82</accession>
<reference evidence="3 4" key="1">
    <citation type="submission" date="2016-10" db="EMBL/GenBank/DDBJ databases">
        <authorList>
            <person name="de Groot N.N."/>
        </authorList>
    </citation>
    <scope>NUCLEOTIDE SEQUENCE [LARGE SCALE GENOMIC DNA]</scope>
    <source>
        <strain evidence="3 4">DSM 1283</strain>
    </source>
</reference>
<gene>
    <name evidence="3" type="ORF">SAMN04489757_103111</name>
</gene>
<dbReference type="SUPFAM" id="SSF55347">
    <property type="entry name" value="Glyceraldehyde-3-phosphate dehydrogenase-like, C-terminal domain"/>
    <property type="match status" value="1"/>
</dbReference>
<dbReference type="PANTHER" id="PTHR43377">
    <property type="entry name" value="BILIVERDIN REDUCTASE A"/>
    <property type="match status" value="1"/>
</dbReference>
<organism evidence="3 4">
    <name type="scientific">Anaerocolumna aminovalerica</name>
    <dbReference type="NCBI Taxonomy" id="1527"/>
    <lineage>
        <taxon>Bacteria</taxon>
        <taxon>Bacillati</taxon>
        <taxon>Bacillota</taxon>
        <taxon>Clostridia</taxon>
        <taxon>Lachnospirales</taxon>
        <taxon>Lachnospiraceae</taxon>
        <taxon>Anaerocolumna</taxon>
    </lineage>
</organism>
<proteinExistence type="predicted"/>
<dbReference type="Gene3D" id="3.30.360.10">
    <property type="entry name" value="Dihydrodipicolinate Reductase, domain 2"/>
    <property type="match status" value="1"/>
</dbReference>
<dbReference type="InterPro" id="IPR036291">
    <property type="entry name" value="NAD(P)-bd_dom_sf"/>
</dbReference>
<evidence type="ECO:0000313" key="4">
    <source>
        <dbReference type="Proteomes" id="UP000198806"/>
    </source>
</evidence>
<dbReference type="InterPro" id="IPR000683">
    <property type="entry name" value="Gfo/Idh/MocA-like_OxRdtase_N"/>
</dbReference>
<dbReference type="EMBL" id="FOWD01000003">
    <property type="protein sequence ID" value="SFN87307.1"/>
    <property type="molecule type" value="Genomic_DNA"/>
</dbReference>
<dbReference type="SUPFAM" id="SSF51735">
    <property type="entry name" value="NAD(P)-binding Rossmann-fold domains"/>
    <property type="match status" value="1"/>
</dbReference>
<keyword evidence="4" id="KW-1185">Reference proteome</keyword>
<evidence type="ECO:0000259" key="2">
    <source>
        <dbReference type="Pfam" id="PF22725"/>
    </source>
</evidence>
<evidence type="ECO:0000313" key="3">
    <source>
        <dbReference type="EMBL" id="SFN87307.1"/>
    </source>
</evidence>
<dbReference type="GO" id="GO:0000166">
    <property type="term" value="F:nucleotide binding"/>
    <property type="evidence" value="ECO:0007669"/>
    <property type="project" value="InterPro"/>
</dbReference>
<feature type="domain" description="GFO/IDH/MocA-like oxidoreductase" evidence="2">
    <location>
        <begin position="128"/>
        <end position="248"/>
    </location>
</feature>
<dbReference type="Gene3D" id="3.40.50.720">
    <property type="entry name" value="NAD(P)-binding Rossmann-like Domain"/>
    <property type="match status" value="1"/>
</dbReference>
<dbReference type="InterPro" id="IPR055170">
    <property type="entry name" value="GFO_IDH_MocA-like_dom"/>
</dbReference>
<dbReference type="Pfam" id="PF01408">
    <property type="entry name" value="GFO_IDH_MocA"/>
    <property type="match status" value="1"/>
</dbReference>
<dbReference type="Pfam" id="PF22725">
    <property type="entry name" value="GFO_IDH_MocA_C3"/>
    <property type="match status" value="1"/>
</dbReference>